<comment type="caution">
    <text evidence="2">The sequence shown here is derived from an EMBL/GenBank/DDBJ whole genome shotgun (WGS) entry which is preliminary data.</text>
</comment>
<reference evidence="2" key="1">
    <citation type="journal article" date="2023" name="IScience">
        <title>Live-bearing cockroach genome reveals convergent evolutionary mechanisms linked to viviparity in insects and beyond.</title>
        <authorList>
            <person name="Fouks B."/>
            <person name="Harrison M.C."/>
            <person name="Mikhailova A.A."/>
            <person name="Marchal E."/>
            <person name="English S."/>
            <person name="Carruthers M."/>
            <person name="Jennings E.C."/>
            <person name="Chiamaka E.L."/>
            <person name="Frigard R.A."/>
            <person name="Pippel M."/>
            <person name="Attardo G.M."/>
            <person name="Benoit J.B."/>
            <person name="Bornberg-Bauer E."/>
            <person name="Tobe S.S."/>
        </authorList>
    </citation>
    <scope>NUCLEOTIDE SEQUENCE</scope>
    <source>
        <strain evidence="2">Stay&amp;Tobe</strain>
    </source>
</reference>
<dbReference type="GO" id="GO:0099041">
    <property type="term" value="P:vesicle tethering to Golgi"/>
    <property type="evidence" value="ECO:0007669"/>
    <property type="project" value="TreeGrafter"/>
</dbReference>
<evidence type="ECO:0000313" key="2">
    <source>
        <dbReference type="EMBL" id="KAJ9594421.1"/>
    </source>
</evidence>
<dbReference type="GO" id="GO:0042147">
    <property type="term" value="P:retrograde transport, endosome to Golgi"/>
    <property type="evidence" value="ECO:0007669"/>
    <property type="project" value="InterPro"/>
</dbReference>
<accession>A0AAD8A987</accession>
<gene>
    <name evidence="2" type="ORF">L9F63_014146</name>
</gene>
<feature type="non-terminal residue" evidence="2">
    <location>
        <position position="139"/>
    </location>
</feature>
<evidence type="ECO:0000259" key="1">
    <source>
        <dbReference type="Pfam" id="PF19430"/>
    </source>
</evidence>
<dbReference type="InterPro" id="IPR045799">
    <property type="entry name" value="TBC1D23_C"/>
</dbReference>
<dbReference type="GO" id="GO:0005802">
    <property type="term" value="C:trans-Golgi network"/>
    <property type="evidence" value="ECO:0007669"/>
    <property type="project" value="TreeGrafter"/>
</dbReference>
<dbReference type="InterPro" id="IPR039755">
    <property type="entry name" value="TBC1D23"/>
</dbReference>
<dbReference type="EMBL" id="JASPKZ010003046">
    <property type="protein sequence ID" value="KAJ9594421.1"/>
    <property type="molecule type" value="Genomic_DNA"/>
</dbReference>
<dbReference type="CDD" id="cd20788">
    <property type="entry name" value="TBC1D23_C-like"/>
    <property type="match status" value="1"/>
</dbReference>
<keyword evidence="3" id="KW-1185">Reference proteome</keyword>
<reference evidence="2" key="2">
    <citation type="submission" date="2023-05" db="EMBL/GenBank/DDBJ databases">
        <authorList>
            <person name="Fouks B."/>
        </authorList>
    </citation>
    <scope>NUCLEOTIDE SEQUENCE</scope>
    <source>
        <strain evidence="2">Stay&amp;Tobe</strain>
        <tissue evidence="2">Testes</tissue>
    </source>
</reference>
<sequence length="139" mass="15560">MVESASLTSPDEEEGQEVVAISTWLNKPDIIEAFKCHEVKVNGYMYDSHLLVTDSHIYVLRNIPGQKGFAHIVVRRPLSAIVKITSKKKHPELITFKYGVPEGDSLVISDMDRFLIPNAGEATKLVSQQILKQLKGKDE</sequence>
<protein>
    <recommendedName>
        <fullName evidence="1">TBC1 domain-containing protein</fullName>
    </recommendedName>
</protein>
<evidence type="ECO:0000313" key="3">
    <source>
        <dbReference type="Proteomes" id="UP001233999"/>
    </source>
</evidence>
<dbReference type="PANTHER" id="PTHR13297">
    <property type="entry name" value="TBC1 DOMAIN FAMILY MEMBER 23-RELATED"/>
    <property type="match status" value="1"/>
</dbReference>
<organism evidence="2 3">
    <name type="scientific">Diploptera punctata</name>
    <name type="common">Pacific beetle cockroach</name>
    <dbReference type="NCBI Taxonomy" id="6984"/>
    <lineage>
        <taxon>Eukaryota</taxon>
        <taxon>Metazoa</taxon>
        <taxon>Ecdysozoa</taxon>
        <taxon>Arthropoda</taxon>
        <taxon>Hexapoda</taxon>
        <taxon>Insecta</taxon>
        <taxon>Pterygota</taxon>
        <taxon>Neoptera</taxon>
        <taxon>Polyneoptera</taxon>
        <taxon>Dictyoptera</taxon>
        <taxon>Blattodea</taxon>
        <taxon>Blaberoidea</taxon>
        <taxon>Blaberidae</taxon>
        <taxon>Diplopterinae</taxon>
        <taxon>Diploptera</taxon>
    </lineage>
</organism>
<dbReference type="GO" id="GO:0005829">
    <property type="term" value="C:cytosol"/>
    <property type="evidence" value="ECO:0007669"/>
    <property type="project" value="GOC"/>
</dbReference>
<dbReference type="PANTHER" id="PTHR13297:SF5">
    <property type="entry name" value="TBC1 DOMAIN FAMILY MEMBER 23"/>
    <property type="match status" value="1"/>
</dbReference>
<dbReference type="Pfam" id="PF19430">
    <property type="entry name" value="TBC1D23_C"/>
    <property type="match status" value="1"/>
</dbReference>
<proteinExistence type="predicted"/>
<feature type="domain" description="TBC1" evidence="1">
    <location>
        <begin position="11"/>
        <end position="116"/>
    </location>
</feature>
<dbReference type="AlphaFoldDB" id="A0AAD8A987"/>
<feature type="non-terminal residue" evidence="2">
    <location>
        <position position="1"/>
    </location>
</feature>
<dbReference type="Proteomes" id="UP001233999">
    <property type="component" value="Unassembled WGS sequence"/>
</dbReference>
<name>A0AAD8A987_DIPPU</name>